<name>A0A401Q8K0_SCYTO</name>
<dbReference type="Pfam" id="PF15016">
    <property type="entry name" value="C5orf34_C"/>
    <property type="match status" value="1"/>
</dbReference>
<gene>
    <name evidence="3" type="ORF">scyTo_0021442</name>
</gene>
<dbReference type="OMA" id="PHERYVA"/>
<evidence type="ECO:0000313" key="4">
    <source>
        <dbReference type="Proteomes" id="UP000288216"/>
    </source>
</evidence>
<feature type="domain" description="C5orf34-like" evidence="2">
    <location>
        <begin position="32"/>
        <end position="105"/>
    </location>
</feature>
<dbReference type="InterPro" id="IPR053901">
    <property type="entry name" value="C5orf34-like"/>
</dbReference>
<dbReference type="InterPro" id="IPR053900">
    <property type="entry name" value="C5orf34-like_dom"/>
</dbReference>
<reference evidence="3 4" key="1">
    <citation type="journal article" date="2018" name="Nat. Ecol. Evol.">
        <title>Shark genomes provide insights into elasmobranch evolution and the origin of vertebrates.</title>
        <authorList>
            <person name="Hara Y"/>
            <person name="Yamaguchi K"/>
            <person name="Onimaru K"/>
            <person name="Kadota M"/>
            <person name="Koyanagi M"/>
            <person name="Keeley SD"/>
            <person name="Tatsumi K"/>
            <person name="Tanaka K"/>
            <person name="Motone F"/>
            <person name="Kageyama Y"/>
            <person name="Nozu R"/>
            <person name="Adachi N"/>
            <person name="Nishimura O"/>
            <person name="Nakagawa R"/>
            <person name="Tanegashima C"/>
            <person name="Kiyatake I"/>
            <person name="Matsumoto R"/>
            <person name="Murakumo K"/>
            <person name="Nishida K"/>
            <person name="Terakita A"/>
            <person name="Kuratani S"/>
            <person name="Sato K"/>
            <person name="Hyodo S Kuraku.S."/>
        </authorList>
    </citation>
    <scope>NUCLEOTIDE SEQUENCE [LARGE SCALE GENOMIC DNA]</scope>
</reference>
<dbReference type="PANTHER" id="PTHR34531">
    <property type="entry name" value="ZGC:153352"/>
    <property type="match status" value="1"/>
</dbReference>
<evidence type="ECO:0000259" key="2">
    <source>
        <dbReference type="Pfam" id="PF22834"/>
    </source>
</evidence>
<dbReference type="InterPro" id="IPR027865">
    <property type="entry name" value="C5orf34-like_C"/>
</dbReference>
<comment type="caution">
    <text evidence="3">The sequence shown here is derived from an EMBL/GenBank/DDBJ whole genome shotgun (WGS) entry which is preliminary data.</text>
</comment>
<dbReference type="AlphaFoldDB" id="A0A401Q8K0"/>
<dbReference type="Pfam" id="PF22834">
    <property type="entry name" value="Polo_box_4"/>
    <property type="match status" value="1"/>
</dbReference>
<dbReference type="PANTHER" id="PTHR34531:SF1">
    <property type="entry name" value="CHROMOSOME 5 OPEN READING FRAME 34"/>
    <property type="match status" value="1"/>
</dbReference>
<proteinExistence type="predicted"/>
<feature type="domain" description="C5orf34-like C-terminal" evidence="1">
    <location>
        <begin position="136"/>
        <end position="243"/>
    </location>
</feature>
<evidence type="ECO:0000259" key="1">
    <source>
        <dbReference type="Pfam" id="PF15016"/>
    </source>
</evidence>
<protein>
    <submittedName>
        <fullName evidence="3">Uncharacterized protein</fullName>
    </submittedName>
</protein>
<evidence type="ECO:0000313" key="3">
    <source>
        <dbReference type="EMBL" id="GCB81691.1"/>
    </source>
</evidence>
<keyword evidence="4" id="KW-1185">Reference proteome</keyword>
<dbReference type="EMBL" id="BFAA01019036">
    <property type="protein sequence ID" value="GCB81691.1"/>
    <property type="molecule type" value="Genomic_DNA"/>
</dbReference>
<organism evidence="3 4">
    <name type="scientific">Scyliorhinus torazame</name>
    <name type="common">Cloudy catshark</name>
    <name type="synonym">Catulus torazame</name>
    <dbReference type="NCBI Taxonomy" id="75743"/>
    <lineage>
        <taxon>Eukaryota</taxon>
        <taxon>Metazoa</taxon>
        <taxon>Chordata</taxon>
        <taxon>Craniata</taxon>
        <taxon>Vertebrata</taxon>
        <taxon>Chondrichthyes</taxon>
        <taxon>Elasmobranchii</taxon>
        <taxon>Galeomorphii</taxon>
        <taxon>Galeoidea</taxon>
        <taxon>Carcharhiniformes</taxon>
        <taxon>Scyliorhinidae</taxon>
        <taxon>Scyliorhinus</taxon>
    </lineage>
</organism>
<accession>A0A401Q8K0</accession>
<sequence>MLTKPGLSIPWCALGRCRTPVQLRGNILDYCRAITAPVNSVEIYPGDGSVLKPYGASSNYFIHYLMEQSGGQREERMYMVSSLPPDTPNSKYSICSMVTQAIRILQCGNQFKLSLKLPNVCCWKTVLSQPGVFSQLPVLLDEKMIRGVGRFSAHSDGQVHISFCDGMRLNTSWDFGSRHRGEARTSLQCKPVLSPVALSETQTNVKPGCCQLLFPDGSSQLVPMNSAGVYEGYITAAMDWCRWVSEGGREQTAVDHPNPRVNVQDENRSVIAELQKIQRFNFLLENSNCLKQGPVSHASPDLQPTETLSLCHEAGNQSVEMALRQTGRTIEDIELLLEVNKRSVKEMRGTRSAGIMGEQRDGVGNVPLVQQGLRALRL</sequence>
<dbReference type="OrthoDB" id="75908at2759"/>
<dbReference type="Proteomes" id="UP000288216">
    <property type="component" value="Unassembled WGS sequence"/>
</dbReference>